<reference evidence="2 3" key="1">
    <citation type="submission" date="2012-06" db="EMBL/GenBank/DDBJ databases">
        <title>The complete chromosome of genome of Turneriella parva DSM 21527.</title>
        <authorList>
            <consortium name="US DOE Joint Genome Institute (JGI-PGF)"/>
            <person name="Lucas S."/>
            <person name="Han J."/>
            <person name="Lapidus A."/>
            <person name="Bruce D."/>
            <person name="Goodwin L."/>
            <person name="Pitluck S."/>
            <person name="Peters L."/>
            <person name="Kyrpides N."/>
            <person name="Mavromatis K."/>
            <person name="Ivanova N."/>
            <person name="Mikhailova N."/>
            <person name="Chertkov O."/>
            <person name="Detter J.C."/>
            <person name="Tapia R."/>
            <person name="Han C."/>
            <person name="Land M."/>
            <person name="Hauser L."/>
            <person name="Markowitz V."/>
            <person name="Cheng J.-F."/>
            <person name="Hugenholtz P."/>
            <person name="Woyke T."/>
            <person name="Wu D."/>
            <person name="Gronow S."/>
            <person name="Wellnitz S."/>
            <person name="Brambilla E."/>
            <person name="Klenk H.-P."/>
            <person name="Eisen J.A."/>
        </authorList>
    </citation>
    <scope>NUCLEOTIDE SEQUENCE [LARGE SCALE GENOMIC DNA]</scope>
    <source>
        <strain evidence="3">ATCC BAA-1111 / DSM 21527 / NCTC 11395 / H</strain>
    </source>
</reference>
<evidence type="ECO:0000313" key="2">
    <source>
        <dbReference type="EMBL" id="AFM11634.1"/>
    </source>
</evidence>
<feature type="signal peptide" evidence="1">
    <location>
        <begin position="1"/>
        <end position="26"/>
    </location>
</feature>
<dbReference type="HOGENOM" id="CLU_719172_0_0_12"/>
<protein>
    <recommendedName>
        <fullName evidence="4">Flagellar assembly protein T N-terminal domain-containing protein</fullName>
    </recommendedName>
</protein>
<sequence>MKPNIAHPMSKLLILFCVFSATNLQAKPAADGSLIVIAKGSAEILGGDKTAAQEAARHAALKTAVEETIGYYVTSRSDTEDFTLAYSRVVTHAGGLVQVLRTLNETTTAESVTVTLEVAVSPMPLMEIIKQNGIMREWRVMVIIPETHIRSTVPDPAGETEFIRQFGEAGFKVIDPATYAAMRKADAAIFKSAGERVKFMRRTGADILIMGEAFSETAQDASGGLMRGMAACNARVEAKAVASDTGEIFYADGLNSRVPALHTSEFVAGKKAIQDTARDLAPKFIQKLIFRLSGLQRPVTLAIEGIADIQQAKRFETVLSRLRGVRKIRREHFAPGELVVELDVPSLSADALAGRLPASIDGRRIVVVGAAKHLIRAAVK</sequence>
<gene>
    <name evidence="2" type="ordered locus">Turpa_0985</name>
</gene>
<dbReference type="STRING" id="869212.Turpa_0985"/>
<keyword evidence="3" id="KW-1185">Reference proteome</keyword>
<proteinExistence type="predicted"/>
<dbReference type="OrthoDB" id="61514at2"/>
<dbReference type="Proteomes" id="UP000006048">
    <property type="component" value="Chromosome"/>
</dbReference>
<dbReference type="KEGG" id="tpx:Turpa_0985"/>
<dbReference type="EMBL" id="CP002959">
    <property type="protein sequence ID" value="AFM11634.1"/>
    <property type="molecule type" value="Genomic_DNA"/>
</dbReference>
<evidence type="ECO:0000256" key="1">
    <source>
        <dbReference type="SAM" id="SignalP"/>
    </source>
</evidence>
<keyword evidence="1" id="KW-0732">Signal</keyword>
<feature type="chain" id="PRO_5003686660" description="Flagellar assembly protein T N-terminal domain-containing protein" evidence="1">
    <location>
        <begin position="27"/>
        <end position="380"/>
    </location>
</feature>
<accession>I4B2X7</accession>
<evidence type="ECO:0008006" key="4">
    <source>
        <dbReference type="Google" id="ProtNLM"/>
    </source>
</evidence>
<dbReference type="Gene3D" id="3.30.1660.40">
    <property type="entry name" value="FlgT, N-terminal domain"/>
    <property type="match status" value="1"/>
</dbReference>
<dbReference type="InterPro" id="IPR038180">
    <property type="entry name" value="FlgT_N_sf"/>
</dbReference>
<dbReference type="AlphaFoldDB" id="I4B2X7"/>
<organism evidence="2 3">
    <name type="scientific">Turneriella parva (strain ATCC BAA-1111 / DSM 21527 / NCTC 11395 / H)</name>
    <name type="common">Leptospira parva</name>
    <dbReference type="NCBI Taxonomy" id="869212"/>
    <lineage>
        <taxon>Bacteria</taxon>
        <taxon>Pseudomonadati</taxon>
        <taxon>Spirochaetota</taxon>
        <taxon>Spirochaetia</taxon>
        <taxon>Leptospirales</taxon>
        <taxon>Leptospiraceae</taxon>
        <taxon>Turneriella</taxon>
    </lineage>
</organism>
<name>I4B2X7_TURPD</name>
<dbReference type="RefSeq" id="WP_014802152.1">
    <property type="nucleotide sequence ID" value="NC_018020.1"/>
</dbReference>
<evidence type="ECO:0000313" key="3">
    <source>
        <dbReference type="Proteomes" id="UP000006048"/>
    </source>
</evidence>